<evidence type="ECO:0000313" key="1">
    <source>
        <dbReference type="EMBL" id="GMH23522.1"/>
    </source>
</evidence>
<sequence length="95" mass="10684">MAELWVRSRMEKGYHEEKMGSLPRWIVHTSPQVSHLGKQTLATNARVAEGNGKQLCITLSGLAIKAGPTQSRLLTETHFKKVGDVYPHYVKRKAE</sequence>
<proteinExistence type="predicted"/>
<gene>
    <name evidence="1" type="ORF">Nepgr_025365</name>
</gene>
<dbReference type="EMBL" id="BSYO01000026">
    <property type="protein sequence ID" value="GMH23522.1"/>
    <property type="molecule type" value="Genomic_DNA"/>
</dbReference>
<reference evidence="1" key="1">
    <citation type="submission" date="2023-05" db="EMBL/GenBank/DDBJ databases">
        <title>Nepenthes gracilis genome sequencing.</title>
        <authorList>
            <person name="Fukushima K."/>
        </authorList>
    </citation>
    <scope>NUCLEOTIDE SEQUENCE</scope>
    <source>
        <strain evidence="1">SING2019-196</strain>
    </source>
</reference>
<accession>A0AAD3T7J4</accession>
<protein>
    <submittedName>
        <fullName evidence="1">Uncharacterized protein</fullName>
    </submittedName>
</protein>
<dbReference type="Proteomes" id="UP001279734">
    <property type="component" value="Unassembled WGS sequence"/>
</dbReference>
<organism evidence="1 2">
    <name type="scientific">Nepenthes gracilis</name>
    <name type="common">Slender pitcher plant</name>
    <dbReference type="NCBI Taxonomy" id="150966"/>
    <lineage>
        <taxon>Eukaryota</taxon>
        <taxon>Viridiplantae</taxon>
        <taxon>Streptophyta</taxon>
        <taxon>Embryophyta</taxon>
        <taxon>Tracheophyta</taxon>
        <taxon>Spermatophyta</taxon>
        <taxon>Magnoliopsida</taxon>
        <taxon>eudicotyledons</taxon>
        <taxon>Gunneridae</taxon>
        <taxon>Pentapetalae</taxon>
        <taxon>Caryophyllales</taxon>
        <taxon>Nepenthaceae</taxon>
        <taxon>Nepenthes</taxon>
    </lineage>
</organism>
<dbReference type="AlphaFoldDB" id="A0AAD3T7J4"/>
<name>A0AAD3T7J4_NEPGR</name>
<evidence type="ECO:0000313" key="2">
    <source>
        <dbReference type="Proteomes" id="UP001279734"/>
    </source>
</evidence>
<comment type="caution">
    <text evidence="1">The sequence shown here is derived from an EMBL/GenBank/DDBJ whole genome shotgun (WGS) entry which is preliminary data.</text>
</comment>
<keyword evidence="2" id="KW-1185">Reference proteome</keyword>